<dbReference type="AlphaFoldDB" id="A0A5D2PS37"/>
<dbReference type="Proteomes" id="UP000322667">
    <property type="component" value="Chromosome A07"/>
</dbReference>
<dbReference type="EMBL" id="CM017616">
    <property type="protein sequence ID" value="TYI19130.1"/>
    <property type="molecule type" value="Genomic_DNA"/>
</dbReference>
<accession>A0A5D2PS37</accession>
<sequence length="130" mass="14528">MTHLLSSFPASSSFILLRRPYLTCSCSSSTMLVIESDSGTLKYVTLKRLSLSRIILLNFWPFVPFIFSILVHRVRAFTCPPIAFLNAKDSFCFPLGSPDFLKTTTECLVGSSIPLERVTATSGRFLVLNR</sequence>
<reference evidence="2 3" key="1">
    <citation type="submission" date="2019-07" db="EMBL/GenBank/DDBJ databases">
        <title>WGS assembly of Gossypium tomentosum.</title>
        <authorList>
            <person name="Chen Z.J."/>
            <person name="Sreedasyam A."/>
            <person name="Ando A."/>
            <person name="Song Q."/>
            <person name="De L."/>
            <person name="Hulse-Kemp A."/>
            <person name="Ding M."/>
            <person name="Ye W."/>
            <person name="Kirkbride R."/>
            <person name="Jenkins J."/>
            <person name="Plott C."/>
            <person name="Lovell J."/>
            <person name="Lin Y.-M."/>
            <person name="Vaughn R."/>
            <person name="Liu B."/>
            <person name="Li W."/>
            <person name="Simpson S."/>
            <person name="Scheffler B."/>
            <person name="Saski C."/>
            <person name="Grover C."/>
            <person name="Hu G."/>
            <person name="Conover J."/>
            <person name="Carlson J."/>
            <person name="Shu S."/>
            <person name="Boston L."/>
            <person name="Williams M."/>
            <person name="Peterson D."/>
            <person name="Mcgee K."/>
            <person name="Jones D."/>
            <person name="Wendel J."/>
            <person name="Stelly D."/>
            <person name="Grimwood J."/>
            <person name="Schmutz J."/>
        </authorList>
    </citation>
    <scope>NUCLEOTIDE SEQUENCE [LARGE SCALE GENOMIC DNA]</scope>
    <source>
        <strain evidence="2">7179.01</strain>
    </source>
</reference>
<gene>
    <name evidence="2" type="ORF">ES332_A07G143000v1</name>
</gene>
<protein>
    <submittedName>
        <fullName evidence="2">Uncharacterized protein</fullName>
    </submittedName>
</protein>
<proteinExistence type="predicted"/>
<feature type="transmembrane region" description="Helical" evidence="1">
    <location>
        <begin position="49"/>
        <end position="71"/>
    </location>
</feature>
<dbReference type="EMBL" id="CM017616">
    <property type="protein sequence ID" value="TYI19131.1"/>
    <property type="molecule type" value="Genomic_DNA"/>
</dbReference>
<organism evidence="2 3">
    <name type="scientific">Gossypium tomentosum</name>
    <name type="common">Hawaiian cotton</name>
    <name type="synonym">Gossypium sandvicense</name>
    <dbReference type="NCBI Taxonomy" id="34277"/>
    <lineage>
        <taxon>Eukaryota</taxon>
        <taxon>Viridiplantae</taxon>
        <taxon>Streptophyta</taxon>
        <taxon>Embryophyta</taxon>
        <taxon>Tracheophyta</taxon>
        <taxon>Spermatophyta</taxon>
        <taxon>Magnoliopsida</taxon>
        <taxon>eudicotyledons</taxon>
        <taxon>Gunneridae</taxon>
        <taxon>Pentapetalae</taxon>
        <taxon>rosids</taxon>
        <taxon>malvids</taxon>
        <taxon>Malvales</taxon>
        <taxon>Malvaceae</taxon>
        <taxon>Malvoideae</taxon>
        <taxon>Gossypium</taxon>
    </lineage>
</organism>
<dbReference type="EMBL" id="CM017616">
    <property type="protein sequence ID" value="TYI19129.1"/>
    <property type="molecule type" value="Genomic_DNA"/>
</dbReference>
<evidence type="ECO:0000313" key="2">
    <source>
        <dbReference type="EMBL" id="TYI19131.1"/>
    </source>
</evidence>
<keyword evidence="1" id="KW-0472">Membrane</keyword>
<keyword evidence="1" id="KW-1133">Transmembrane helix</keyword>
<keyword evidence="3" id="KW-1185">Reference proteome</keyword>
<evidence type="ECO:0000256" key="1">
    <source>
        <dbReference type="SAM" id="Phobius"/>
    </source>
</evidence>
<name>A0A5D2PS37_GOSTO</name>
<evidence type="ECO:0000313" key="3">
    <source>
        <dbReference type="Proteomes" id="UP000322667"/>
    </source>
</evidence>
<keyword evidence="1" id="KW-0812">Transmembrane</keyword>